<keyword evidence="4" id="KW-0012">Acyltransferase</keyword>
<gene>
    <name evidence="6" type="ORF">CAK95_27455</name>
</gene>
<sequence length="188" mass="21161">MRTEQAHILQDRSPPGTEEKDWSVYVPVAAREPKRGILRAVWLAIRRRLIETRRRYLVKIWRMNIDPTAHFSLRVEFDRTHPSGVHIGPESYVAFGAVILTHDMTRGLYADTRIGKRCFIGAHSILMPGVTVGDGSIVGAGSVVTRDVPAGTIVAGNPARVVRTGIKTYRFGCLWDWETMSRNNIRDP</sequence>
<keyword evidence="3" id="KW-0677">Repeat</keyword>
<reference evidence="6 7" key="1">
    <citation type="submission" date="2017-05" db="EMBL/GenBank/DDBJ databases">
        <title>Full genome sequence of Pseudorhodoplanes sinuspersici.</title>
        <authorList>
            <person name="Dastgheib S.M.M."/>
            <person name="Shavandi M."/>
            <person name="Tirandaz H."/>
        </authorList>
    </citation>
    <scope>NUCLEOTIDE SEQUENCE [LARGE SCALE GENOMIC DNA]</scope>
    <source>
        <strain evidence="6 7">RIPI110</strain>
    </source>
</reference>
<evidence type="ECO:0000256" key="3">
    <source>
        <dbReference type="ARBA" id="ARBA00022737"/>
    </source>
</evidence>
<proteinExistence type="inferred from homology"/>
<dbReference type="AlphaFoldDB" id="A0A1W6ZYD7"/>
<dbReference type="InterPro" id="IPR050179">
    <property type="entry name" value="Trans_hexapeptide_repeat"/>
</dbReference>
<dbReference type="EMBL" id="CP021112">
    <property type="protein sequence ID" value="ARQ02427.1"/>
    <property type="molecule type" value="Genomic_DNA"/>
</dbReference>
<keyword evidence="7" id="KW-1185">Reference proteome</keyword>
<evidence type="ECO:0000256" key="5">
    <source>
        <dbReference type="SAM" id="MobiDB-lite"/>
    </source>
</evidence>
<dbReference type="InterPro" id="IPR001451">
    <property type="entry name" value="Hexapep"/>
</dbReference>
<evidence type="ECO:0000313" key="7">
    <source>
        <dbReference type="Proteomes" id="UP000194137"/>
    </source>
</evidence>
<keyword evidence="2" id="KW-0808">Transferase</keyword>
<dbReference type="PROSITE" id="PS00101">
    <property type="entry name" value="HEXAPEP_TRANSFERASES"/>
    <property type="match status" value="1"/>
</dbReference>
<dbReference type="SUPFAM" id="SSF51161">
    <property type="entry name" value="Trimeric LpxA-like enzymes"/>
    <property type="match status" value="1"/>
</dbReference>
<comment type="similarity">
    <text evidence="1">Belongs to the transferase hexapeptide repeat family.</text>
</comment>
<protein>
    <submittedName>
        <fullName evidence="6">Uncharacterized protein</fullName>
    </submittedName>
</protein>
<dbReference type="PANTHER" id="PTHR43300:SF11">
    <property type="entry name" value="ACETYLTRANSFERASE RV3034C-RELATED"/>
    <property type="match status" value="1"/>
</dbReference>
<evidence type="ECO:0000256" key="1">
    <source>
        <dbReference type="ARBA" id="ARBA00007274"/>
    </source>
</evidence>
<dbReference type="Proteomes" id="UP000194137">
    <property type="component" value="Chromosome"/>
</dbReference>
<dbReference type="OrthoDB" id="9815592at2"/>
<evidence type="ECO:0000313" key="6">
    <source>
        <dbReference type="EMBL" id="ARQ02427.1"/>
    </source>
</evidence>
<accession>A0A1W6ZYD7</accession>
<dbReference type="Gene3D" id="2.160.10.10">
    <property type="entry name" value="Hexapeptide repeat proteins"/>
    <property type="match status" value="1"/>
</dbReference>
<name>A0A1W6ZYD7_9HYPH</name>
<dbReference type="InterPro" id="IPR018357">
    <property type="entry name" value="Hexapep_transf_CS"/>
</dbReference>
<dbReference type="KEGG" id="psin:CAK95_27455"/>
<dbReference type="Pfam" id="PF14602">
    <property type="entry name" value="Hexapep_2"/>
    <property type="match status" value="1"/>
</dbReference>
<dbReference type="GO" id="GO:0016746">
    <property type="term" value="F:acyltransferase activity"/>
    <property type="evidence" value="ECO:0007669"/>
    <property type="project" value="UniProtKB-KW"/>
</dbReference>
<dbReference type="InterPro" id="IPR011004">
    <property type="entry name" value="Trimer_LpxA-like_sf"/>
</dbReference>
<organism evidence="6 7">
    <name type="scientific">Pseudorhodoplanes sinuspersici</name>
    <dbReference type="NCBI Taxonomy" id="1235591"/>
    <lineage>
        <taxon>Bacteria</taxon>
        <taxon>Pseudomonadati</taxon>
        <taxon>Pseudomonadota</taxon>
        <taxon>Alphaproteobacteria</taxon>
        <taxon>Hyphomicrobiales</taxon>
        <taxon>Pseudorhodoplanes</taxon>
    </lineage>
</organism>
<feature type="region of interest" description="Disordered" evidence="5">
    <location>
        <begin position="1"/>
        <end position="20"/>
    </location>
</feature>
<dbReference type="CDD" id="cd04647">
    <property type="entry name" value="LbH_MAT_like"/>
    <property type="match status" value="1"/>
</dbReference>
<dbReference type="STRING" id="1235591.CAK95_27455"/>
<evidence type="ECO:0000256" key="2">
    <source>
        <dbReference type="ARBA" id="ARBA00022679"/>
    </source>
</evidence>
<evidence type="ECO:0000256" key="4">
    <source>
        <dbReference type="ARBA" id="ARBA00023315"/>
    </source>
</evidence>
<dbReference type="PANTHER" id="PTHR43300">
    <property type="entry name" value="ACETYLTRANSFERASE"/>
    <property type="match status" value="1"/>
</dbReference>